<evidence type="ECO:0000313" key="9">
    <source>
        <dbReference type="Proteomes" id="UP001500908"/>
    </source>
</evidence>
<dbReference type="PANTHER" id="PTHR21496:SF23">
    <property type="entry name" value="3-PHENYLPROPIONATE_CINNAMIC ACID DIOXYGENASE FERREDOXIN SUBUNIT"/>
    <property type="match status" value="1"/>
</dbReference>
<dbReference type="InterPro" id="IPR017941">
    <property type="entry name" value="Rieske_2Fe-2S"/>
</dbReference>
<dbReference type="InterPro" id="IPR036922">
    <property type="entry name" value="Rieske_2Fe-2S_sf"/>
</dbReference>
<evidence type="ECO:0000256" key="3">
    <source>
        <dbReference type="ARBA" id="ARBA00023004"/>
    </source>
</evidence>
<dbReference type="Proteomes" id="UP001500908">
    <property type="component" value="Unassembled WGS sequence"/>
</dbReference>
<feature type="domain" description="Rieske" evidence="7">
    <location>
        <begin position="156"/>
        <end position="251"/>
    </location>
</feature>
<name>A0ABP7G9C6_9ACTN</name>
<dbReference type="EMBL" id="BAABDD010000029">
    <property type="protein sequence ID" value="GAA3759762.1"/>
    <property type="molecule type" value="Genomic_DNA"/>
</dbReference>
<keyword evidence="4" id="KW-0411">Iron-sulfur</keyword>
<feature type="transmembrane region" description="Helical" evidence="6">
    <location>
        <begin position="49"/>
        <end position="70"/>
    </location>
</feature>
<keyword evidence="6" id="KW-0812">Transmembrane</keyword>
<keyword evidence="6" id="KW-1133">Transmembrane helix</keyword>
<dbReference type="Gene3D" id="2.102.10.10">
    <property type="entry name" value="Rieske [2Fe-2S] iron-sulphur domain"/>
    <property type="match status" value="1"/>
</dbReference>
<dbReference type="PROSITE" id="PS51296">
    <property type="entry name" value="RIESKE"/>
    <property type="match status" value="1"/>
</dbReference>
<evidence type="ECO:0000256" key="5">
    <source>
        <dbReference type="SAM" id="MobiDB-lite"/>
    </source>
</evidence>
<dbReference type="CDD" id="cd03467">
    <property type="entry name" value="Rieske"/>
    <property type="match status" value="1"/>
</dbReference>
<accession>A0ABP7G9C6</accession>
<evidence type="ECO:0000256" key="6">
    <source>
        <dbReference type="SAM" id="Phobius"/>
    </source>
</evidence>
<feature type="transmembrane region" description="Helical" evidence="6">
    <location>
        <begin position="115"/>
        <end position="135"/>
    </location>
</feature>
<evidence type="ECO:0000256" key="4">
    <source>
        <dbReference type="ARBA" id="ARBA00023014"/>
    </source>
</evidence>
<evidence type="ECO:0000259" key="7">
    <source>
        <dbReference type="PROSITE" id="PS51296"/>
    </source>
</evidence>
<feature type="transmembrane region" description="Helical" evidence="6">
    <location>
        <begin position="82"/>
        <end position="103"/>
    </location>
</feature>
<keyword evidence="1" id="KW-0001">2Fe-2S</keyword>
<keyword evidence="9" id="KW-1185">Reference proteome</keyword>
<dbReference type="Pfam" id="PF09990">
    <property type="entry name" value="DUF2231"/>
    <property type="match status" value="1"/>
</dbReference>
<protein>
    <recommendedName>
        <fullName evidence="7">Rieske domain-containing protein</fullName>
    </recommendedName>
</protein>
<keyword evidence="2" id="KW-0479">Metal-binding</keyword>
<dbReference type="PANTHER" id="PTHR21496">
    <property type="entry name" value="FERREDOXIN-RELATED"/>
    <property type="match status" value="1"/>
</dbReference>
<sequence length="283" mass="29646">MDRIPEGRFRDMLHGVPLGHPLHPPLVQVPIGAWTSAALLDLFPRTHRAATALINVGIVTALPAALAGTTDWSRQNRSHQRVGLVHAAANGTALGLYLASSLARIRGRRGWGRALAFAGLTSVGVSSFLGGHIAYHMAGGANQAAYAVGRLPGQWRDIGALAEFPQGRPTATAVGDVPVVVVRSGTEVSALVNICAHMGAPLSQGELRGACLVCPWHGSAFRLSDGEVVGGPASASQPTLQARVRDGRVSVRRSRGGAMVPRQRQRERDIERSAVSGTAQAGK</sequence>
<feature type="region of interest" description="Disordered" evidence="5">
    <location>
        <begin position="232"/>
        <end position="283"/>
    </location>
</feature>
<comment type="caution">
    <text evidence="8">The sequence shown here is derived from an EMBL/GenBank/DDBJ whole genome shotgun (WGS) entry which is preliminary data.</text>
</comment>
<organism evidence="8 9">
    <name type="scientific">Salinactinospora qingdaonensis</name>
    <dbReference type="NCBI Taxonomy" id="702744"/>
    <lineage>
        <taxon>Bacteria</taxon>
        <taxon>Bacillati</taxon>
        <taxon>Actinomycetota</taxon>
        <taxon>Actinomycetes</taxon>
        <taxon>Streptosporangiales</taxon>
        <taxon>Nocardiopsidaceae</taxon>
        <taxon>Salinactinospora</taxon>
    </lineage>
</organism>
<keyword evidence="6" id="KW-0472">Membrane</keyword>
<dbReference type="Pfam" id="PF00355">
    <property type="entry name" value="Rieske"/>
    <property type="match status" value="1"/>
</dbReference>
<evidence type="ECO:0000256" key="1">
    <source>
        <dbReference type="ARBA" id="ARBA00022714"/>
    </source>
</evidence>
<evidence type="ECO:0000313" key="8">
    <source>
        <dbReference type="EMBL" id="GAA3759762.1"/>
    </source>
</evidence>
<dbReference type="SUPFAM" id="SSF50022">
    <property type="entry name" value="ISP domain"/>
    <property type="match status" value="1"/>
</dbReference>
<evidence type="ECO:0000256" key="2">
    <source>
        <dbReference type="ARBA" id="ARBA00022723"/>
    </source>
</evidence>
<reference evidence="9" key="1">
    <citation type="journal article" date="2019" name="Int. J. Syst. Evol. Microbiol.">
        <title>The Global Catalogue of Microorganisms (GCM) 10K type strain sequencing project: providing services to taxonomists for standard genome sequencing and annotation.</title>
        <authorList>
            <consortium name="The Broad Institute Genomics Platform"/>
            <consortium name="The Broad Institute Genome Sequencing Center for Infectious Disease"/>
            <person name="Wu L."/>
            <person name="Ma J."/>
        </authorList>
    </citation>
    <scope>NUCLEOTIDE SEQUENCE [LARGE SCALE GENOMIC DNA]</scope>
    <source>
        <strain evidence="9">JCM 17137</strain>
    </source>
</reference>
<gene>
    <name evidence="8" type="ORF">GCM10022402_42100</name>
</gene>
<proteinExistence type="predicted"/>
<keyword evidence="3" id="KW-0408">Iron</keyword>
<dbReference type="InterPro" id="IPR019251">
    <property type="entry name" value="DUF2231_TM"/>
</dbReference>